<evidence type="ECO:0000256" key="2">
    <source>
        <dbReference type="ARBA" id="ARBA00022801"/>
    </source>
</evidence>
<evidence type="ECO:0000256" key="1">
    <source>
        <dbReference type="ARBA" id="ARBA00006499"/>
    </source>
</evidence>
<sequence length="231" mass="25391">MVAMPDSDPQLLELETGPNPLFTVIWLHGLGADHRDFEQLPDLLRLPADVPVRFLLPDAPLRPITINGGMVMRGWYDVTGLDINREARPEGLDESADIVRTLLSRELERGIPPERILLGGFSQGGAVALYLGLRYSQALAGVIGLSTYLPVAGLLATEAHQANRDTPIFLAHGLHDPVLALHLAERSRELLTELGFDVTWRTYPMPHSLSEAELMDLSDWLDVLIKAKGPG</sequence>
<reference evidence="4" key="1">
    <citation type="submission" date="2018-05" db="EMBL/GenBank/DDBJ databases">
        <authorList>
            <person name="Lanie J.A."/>
            <person name="Ng W.-L."/>
            <person name="Kazmierczak K.M."/>
            <person name="Andrzejewski T.M."/>
            <person name="Davidsen T.M."/>
            <person name="Wayne K.J."/>
            <person name="Tettelin H."/>
            <person name="Glass J.I."/>
            <person name="Rusch D."/>
            <person name="Podicherti R."/>
            <person name="Tsui H.-C.T."/>
            <person name="Winkler M.E."/>
        </authorList>
    </citation>
    <scope>NUCLEOTIDE SEQUENCE</scope>
</reference>
<dbReference type="GO" id="GO:0016787">
    <property type="term" value="F:hydrolase activity"/>
    <property type="evidence" value="ECO:0007669"/>
    <property type="project" value="UniProtKB-KW"/>
</dbReference>
<dbReference type="Pfam" id="PF02230">
    <property type="entry name" value="Abhydrolase_2"/>
    <property type="match status" value="1"/>
</dbReference>
<proteinExistence type="inferred from homology"/>
<dbReference type="PANTHER" id="PTHR10655:SF17">
    <property type="entry name" value="LYSOPHOSPHOLIPASE-LIKE PROTEIN 1"/>
    <property type="match status" value="1"/>
</dbReference>
<organism evidence="4">
    <name type="scientific">marine metagenome</name>
    <dbReference type="NCBI Taxonomy" id="408172"/>
    <lineage>
        <taxon>unclassified sequences</taxon>
        <taxon>metagenomes</taxon>
        <taxon>ecological metagenomes</taxon>
    </lineage>
</organism>
<dbReference type="SUPFAM" id="SSF53474">
    <property type="entry name" value="alpha/beta-Hydrolases"/>
    <property type="match status" value="1"/>
</dbReference>
<dbReference type="InterPro" id="IPR050565">
    <property type="entry name" value="LYPA1-2/EST-like"/>
</dbReference>
<dbReference type="InterPro" id="IPR003140">
    <property type="entry name" value="PLipase/COase/thioEstase"/>
</dbReference>
<dbReference type="Gene3D" id="3.40.50.1820">
    <property type="entry name" value="alpha/beta hydrolase"/>
    <property type="match status" value="1"/>
</dbReference>
<feature type="domain" description="Phospholipase/carboxylesterase/thioesterase" evidence="3">
    <location>
        <begin position="23"/>
        <end position="224"/>
    </location>
</feature>
<dbReference type="EMBL" id="UINC01012769">
    <property type="protein sequence ID" value="SVA55561.1"/>
    <property type="molecule type" value="Genomic_DNA"/>
</dbReference>
<evidence type="ECO:0000313" key="4">
    <source>
        <dbReference type="EMBL" id="SVA55561.1"/>
    </source>
</evidence>
<dbReference type="InterPro" id="IPR029058">
    <property type="entry name" value="AB_hydrolase_fold"/>
</dbReference>
<gene>
    <name evidence="4" type="ORF">METZ01_LOCUS108415</name>
</gene>
<keyword evidence="2" id="KW-0378">Hydrolase</keyword>
<evidence type="ECO:0000259" key="3">
    <source>
        <dbReference type="Pfam" id="PF02230"/>
    </source>
</evidence>
<dbReference type="AlphaFoldDB" id="A0A381WTF5"/>
<protein>
    <recommendedName>
        <fullName evidence="3">Phospholipase/carboxylesterase/thioesterase domain-containing protein</fullName>
    </recommendedName>
</protein>
<name>A0A381WTF5_9ZZZZ</name>
<comment type="similarity">
    <text evidence="1">Belongs to the AB hydrolase superfamily. AB hydrolase 2 family.</text>
</comment>
<dbReference type="PANTHER" id="PTHR10655">
    <property type="entry name" value="LYSOPHOSPHOLIPASE-RELATED"/>
    <property type="match status" value="1"/>
</dbReference>
<accession>A0A381WTF5</accession>